<evidence type="ECO:0000313" key="1">
    <source>
        <dbReference type="EMBL" id="VFU51406.1"/>
    </source>
</evidence>
<organism evidence="1">
    <name type="scientific">Salix viminalis</name>
    <name type="common">Common osier</name>
    <name type="synonym">Basket willow</name>
    <dbReference type="NCBI Taxonomy" id="40686"/>
    <lineage>
        <taxon>Eukaryota</taxon>
        <taxon>Viridiplantae</taxon>
        <taxon>Streptophyta</taxon>
        <taxon>Embryophyta</taxon>
        <taxon>Tracheophyta</taxon>
        <taxon>Spermatophyta</taxon>
        <taxon>Magnoliopsida</taxon>
        <taxon>eudicotyledons</taxon>
        <taxon>Gunneridae</taxon>
        <taxon>Pentapetalae</taxon>
        <taxon>rosids</taxon>
        <taxon>fabids</taxon>
        <taxon>Malpighiales</taxon>
        <taxon>Salicaceae</taxon>
        <taxon>Saliceae</taxon>
        <taxon>Salix</taxon>
    </lineage>
</organism>
<reference evidence="1" key="1">
    <citation type="submission" date="2019-03" db="EMBL/GenBank/DDBJ databases">
        <authorList>
            <person name="Mank J."/>
            <person name="Almeida P."/>
        </authorList>
    </citation>
    <scope>NUCLEOTIDE SEQUENCE</scope>
    <source>
        <strain evidence="1">78183</strain>
    </source>
</reference>
<proteinExistence type="predicted"/>
<protein>
    <submittedName>
        <fullName evidence="1">Uncharacterized protein</fullName>
    </submittedName>
</protein>
<name>A0A6N2MT85_SALVM</name>
<dbReference type="EMBL" id="CAADRP010001761">
    <property type="protein sequence ID" value="VFU51406.1"/>
    <property type="molecule type" value="Genomic_DNA"/>
</dbReference>
<gene>
    <name evidence="1" type="ORF">SVIM_LOCUS347507</name>
</gene>
<dbReference type="AlphaFoldDB" id="A0A6N2MT85"/>
<accession>A0A6N2MT85</accession>
<sequence>MAIKTLIQSFSILFCPPLSSITFTSLLNRH</sequence>